<dbReference type="EMBL" id="JADVKH010000037">
    <property type="protein sequence ID" value="MBJ9688828.1"/>
    <property type="molecule type" value="Genomic_DNA"/>
</dbReference>
<keyword evidence="2" id="KW-1185">Reference proteome</keyword>
<dbReference type="PANTHER" id="PTHR33988">
    <property type="entry name" value="ENDORIBONUCLEASE MAZF-RELATED"/>
    <property type="match status" value="1"/>
</dbReference>
<name>A0ABS1AYP3_BURVI</name>
<dbReference type="Gene3D" id="2.30.30.110">
    <property type="match status" value="1"/>
</dbReference>
<dbReference type="RefSeq" id="WP_200091649.1">
    <property type="nucleotide sequence ID" value="NZ_JADVKH010000037.1"/>
</dbReference>
<evidence type="ECO:0000313" key="1">
    <source>
        <dbReference type="EMBL" id="MBJ9688828.1"/>
    </source>
</evidence>
<comment type="caution">
    <text evidence="1">The sequence shown here is derived from an EMBL/GenBank/DDBJ whole genome shotgun (WGS) entry which is preliminary data.</text>
</comment>
<proteinExistence type="predicted"/>
<reference evidence="1 2" key="1">
    <citation type="submission" date="2020-11" db="EMBL/GenBank/DDBJ databases">
        <title>Enhanced detection system for hospital associated transmission using whole genome sequencing surveillance.</title>
        <authorList>
            <person name="Harrison L.H."/>
            <person name="Van Tyne D."/>
            <person name="Marsh J.W."/>
            <person name="Griffith M.P."/>
            <person name="Snyder D.J."/>
            <person name="Cooper V.S."/>
            <person name="Mustapha M."/>
        </authorList>
    </citation>
    <scope>NUCLEOTIDE SEQUENCE [LARGE SCALE GENOMIC DNA]</scope>
    <source>
        <strain evidence="1 2">BC00020</strain>
    </source>
</reference>
<dbReference type="Pfam" id="PF02452">
    <property type="entry name" value="PemK_toxin"/>
    <property type="match status" value="1"/>
</dbReference>
<dbReference type="InterPro" id="IPR003477">
    <property type="entry name" value="PemK-like"/>
</dbReference>
<dbReference type="Proteomes" id="UP000808215">
    <property type="component" value="Unassembled WGS sequence"/>
</dbReference>
<protein>
    <submittedName>
        <fullName evidence="1">Type II toxin-antitoxin system PemK/MazF family toxin</fullName>
    </submittedName>
</protein>
<evidence type="ECO:0000313" key="2">
    <source>
        <dbReference type="Proteomes" id="UP000808215"/>
    </source>
</evidence>
<dbReference type="SUPFAM" id="SSF50118">
    <property type="entry name" value="Cell growth inhibitor/plasmid maintenance toxic component"/>
    <property type="match status" value="1"/>
</dbReference>
<organism evidence="1 2">
    <name type="scientific">Burkholderia vietnamiensis</name>
    <dbReference type="NCBI Taxonomy" id="60552"/>
    <lineage>
        <taxon>Bacteria</taxon>
        <taxon>Pseudomonadati</taxon>
        <taxon>Pseudomonadota</taxon>
        <taxon>Betaproteobacteria</taxon>
        <taxon>Burkholderiales</taxon>
        <taxon>Burkholderiaceae</taxon>
        <taxon>Burkholderia</taxon>
        <taxon>Burkholderia cepacia complex</taxon>
    </lineage>
</organism>
<gene>
    <name evidence="1" type="ORF">I5589_17285</name>
</gene>
<sequence length="108" mass="11702">MRRGEFVTISLQGDFGKPRPALVIQADQFDEHATVTVLPVTSTLVAAPLLRITVQPGAENGLQKPSQVMVDKAMTIKRDKIGPSFGRIATETLVEVERCLAVFLGIAK</sequence>
<dbReference type="InterPro" id="IPR011067">
    <property type="entry name" value="Plasmid_toxin/cell-grow_inhib"/>
</dbReference>
<accession>A0ABS1AYP3</accession>